<dbReference type="STRING" id="46731.A0A3M6U7S7"/>
<organism evidence="10 11">
    <name type="scientific">Pocillopora damicornis</name>
    <name type="common">Cauliflower coral</name>
    <name type="synonym">Millepora damicornis</name>
    <dbReference type="NCBI Taxonomy" id="46731"/>
    <lineage>
        <taxon>Eukaryota</taxon>
        <taxon>Metazoa</taxon>
        <taxon>Cnidaria</taxon>
        <taxon>Anthozoa</taxon>
        <taxon>Hexacorallia</taxon>
        <taxon>Scleractinia</taxon>
        <taxon>Astrocoeniina</taxon>
        <taxon>Pocilloporidae</taxon>
        <taxon>Pocillopora</taxon>
    </lineage>
</organism>
<feature type="domain" description="Peptidase S26" evidence="9">
    <location>
        <begin position="162"/>
        <end position="242"/>
    </location>
</feature>
<proteinExistence type="inferred from homology"/>
<evidence type="ECO:0000256" key="5">
    <source>
        <dbReference type="ARBA" id="ARBA00023128"/>
    </source>
</evidence>
<evidence type="ECO:0000256" key="3">
    <source>
        <dbReference type="ARBA" id="ARBA00022792"/>
    </source>
</evidence>
<dbReference type="AlphaFoldDB" id="A0A3M6U7S7"/>
<feature type="domain" description="Peptidase S26" evidence="9">
    <location>
        <begin position="250"/>
        <end position="289"/>
    </location>
</feature>
<dbReference type="OrthoDB" id="308440at2759"/>
<name>A0A3M6U7S7_POCDA</name>
<evidence type="ECO:0000256" key="1">
    <source>
        <dbReference type="ARBA" id="ARBA00004273"/>
    </source>
</evidence>
<dbReference type="Gene3D" id="2.10.109.10">
    <property type="entry name" value="Umud Fragment, subunit A"/>
    <property type="match status" value="1"/>
</dbReference>
<dbReference type="EMBL" id="RCHS01002064">
    <property type="protein sequence ID" value="RMX49720.1"/>
    <property type="molecule type" value="Genomic_DNA"/>
</dbReference>
<keyword evidence="6" id="KW-0472">Membrane</keyword>
<comment type="subcellular location">
    <subcellularLocation>
        <location evidence="1">Mitochondrion inner membrane</location>
    </subcellularLocation>
</comment>
<evidence type="ECO:0000313" key="10">
    <source>
        <dbReference type="EMBL" id="RMX49720.1"/>
    </source>
</evidence>
<dbReference type="PRINTS" id="PR00727">
    <property type="entry name" value="LEADERPTASE"/>
</dbReference>
<reference evidence="10 11" key="1">
    <citation type="journal article" date="2018" name="Sci. Rep.">
        <title>Comparative analysis of the Pocillopora damicornis genome highlights role of immune system in coral evolution.</title>
        <authorList>
            <person name="Cunning R."/>
            <person name="Bay R.A."/>
            <person name="Gillette P."/>
            <person name="Baker A.C."/>
            <person name="Traylor-Knowles N."/>
        </authorList>
    </citation>
    <scope>NUCLEOTIDE SEQUENCE [LARGE SCALE GENOMIC DNA]</scope>
    <source>
        <strain evidence="10">RSMAS</strain>
        <tissue evidence="10">Whole animal</tissue>
    </source>
</reference>
<dbReference type="CDD" id="cd06530">
    <property type="entry name" value="S26_SPase_I"/>
    <property type="match status" value="1"/>
</dbReference>
<dbReference type="PANTHER" id="PTHR12383">
    <property type="entry name" value="PROTEASE FAMILY S26 MITOCHONDRIAL INNER MEMBRANE PROTEASE-RELATED"/>
    <property type="match status" value="1"/>
</dbReference>
<dbReference type="InterPro" id="IPR019533">
    <property type="entry name" value="Peptidase_S26"/>
</dbReference>
<feature type="active site" evidence="8">
    <location>
        <position position="186"/>
    </location>
</feature>
<comment type="similarity">
    <text evidence="7">Belongs to the peptidase S26 family. IMP1 subfamily.</text>
</comment>
<dbReference type="InterPro" id="IPR000223">
    <property type="entry name" value="Pept_S26A_signal_pept_1"/>
</dbReference>
<comment type="subunit">
    <text evidence="2">Heterodimer of 2 subunits, IMMPL1 and IMMPL2.</text>
</comment>
<dbReference type="Pfam" id="PF10502">
    <property type="entry name" value="Peptidase_S26"/>
    <property type="match status" value="2"/>
</dbReference>
<dbReference type="PANTHER" id="PTHR12383:SF16">
    <property type="entry name" value="MITOCHONDRIAL INNER MEMBRANE PROTEASE SUBUNIT 1"/>
    <property type="match status" value="1"/>
</dbReference>
<comment type="caution">
    <text evidence="10">The sequence shown here is derived from an EMBL/GenBank/DDBJ whole genome shotgun (WGS) entry which is preliminary data.</text>
</comment>
<evidence type="ECO:0000313" key="11">
    <source>
        <dbReference type="Proteomes" id="UP000275408"/>
    </source>
</evidence>
<dbReference type="GO" id="GO:0006627">
    <property type="term" value="P:protein processing involved in protein targeting to mitochondrion"/>
    <property type="evidence" value="ECO:0007669"/>
    <property type="project" value="TreeGrafter"/>
</dbReference>
<keyword evidence="3" id="KW-0999">Mitochondrion inner membrane</keyword>
<dbReference type="InterPro" id="IPR036286">
    <property type="entry name" value="LexA/Signal_pep-like_sf"/>
</dbReference>
<keyword evidence="11" id="KW-1185">Reference proteome</keyword>
<protein>
    <recommendedName>
        <fullName evidence="9">Peptidase S26 domain-containing protein</fullName>
    </recommendedName>
</protein>
<feature type="active site" evidence="8">
    <location>
        <position position="232"/>
    </location>
</feature>
<keyword evidence="5" id="KW-0496">Mitochondrion</keyword>
<dbReference type="InterPro" id="IPR052064">
    <property type="entry name" value="Mito_IMP1_subunit"/>
</dbReference>
<evidence type="ECO:0000256" key="7">
    <source>
        <dbReference type="ARBA" id="ARBA00038445"/>
    </source>
</evidence>
<evidence type="ECO:0000259" key="9">
    <source>
        <dbReference type="Pfam" id="PF10502"/>
    </source>
</evidence>
<dbReference type="SUPFAM" id="SSF51306">
    <property type="entry name" value="LexA/Signal peptidase"/>
    <property type="match status" value="1"/>
</dbReference>
<dbReference type="GO" id="GO:0042720">
    <property type="term" value="C:mitochondrial inner membrane peptidase complex"/>
    <property type="evidence" value="ECO:0007669"/>
    <property type="project" value="TreeGrafter"/>
</dbReference>
<dbReference type="GO" id="GO:0004252">
    <property type="term" value="F:serine-type endopeptidase activity"/>
    <property type="evidence" value="ECO:0007669"/>
    <property type="project" value="InterPro"/>
</dbReference>
<dbReference type="GO" id="GO:0006465">
    <property type="term" value="P:signal peptide processing"/>
    <property type="evidence" value="ECO:0007669"/>
    <property type="project" value="InterPro"/>
</dbReference>
<accession>A0A3M6U7S7</accession>
<gene>
    <name evidence="10" type="ORF">pdam_00008610</name>
</gene>
<sequence>MPPRDMFDPDGMHHDKRQEYESWYLEQIRRLVNFNLPQEMKEYCFPDAKLLKTICQKFREDFMQKAQFDPLEQCITMGNIPLPFDNKSHKTLDLEVGKVWNATISRQANQICRHVELSPSACVQGSEERRQLIERWRKAHDCDLNHMTIGLVSKLLQGGCVTASACCVLNFIWEHVVQLIVVSGPSMIPTFNLKGDGVIVVSEHLSSYFRTIKKGDVVILRSPEKPNNLICKRIAAMGGEFMRTDTDGKDSFEIPKGHLWLLGDNPKYSKDSRDYGPVPYGLIQGRVCFKSYVFNVTPFWSKLLSNYHSSPRVPKWQSEPQV</sequence>
<evidence type="ECO:0000256" key="4">
    <source>
        <dbReference type="ARBA" id="ARBA00022801"/>
    </source>
</evidence>
<dbReference type="Proteomes" id="UP000275408">
    <property type="component" value="Unassembled WGS sequence"/>
</dbReference>
<evidence type="ECO:0000256" key="2">
    <source>
        <dbReference type="ARBA" id="ARBA00011805"/>
    </source>
</evidence>
<evidence type="ECO:0000256" key="8">
    <source>
        <dbReference type="PIRSR" id="PIRSR600223-1"/>
    </source>
</evidence>
<keyword evidence="4" id="KW-0378">Hydrolase</keyword>
<evidence type="ECO:0000256" key="6">
    <source>
        <dbReference type="ARBA" id="ARBA00023136"/>
    </source>
</evidence>